<dbReference type="EMBL" id="AFYV02000884">
    <property type="protein sequence ID" value="KFG63656.1"/>
    <property type="molecule type" value="Genomic_DNA"/>
</dbReference>
<evidence type="ECO:0000256" key="1">
    <source>
        <dbReference type="SAM" id="Phobius"/>
    </source>
</evidence>
<sequence>MLLWHSVSNIRVCTGVQSSEIVLLGFAYLLVELVAVSGWPFTSYRGEPTHTVSRDRRGSRDTSFLSVRGFVRSTVLLSPRFPQSHPFLGCRLWEGCFCRHCGQLPPSFTPTLC</sequence>
<name>A0A086M438_TOXGO</name>
<keyword evidence="1 2" id="KW-0812">Transmembrane</keyword>
<dbReference type="VEuPathDB" id="ToxoDB:TGRUB_429890"/>
<evidence type="ECO:0000313" key="3">
    <source>
        <dbReference type="Proteomes" id="UP000028834"/>
    </source>
</evidence>
<dbReference type="AlphaFoldDB" id="A0A086M438"/>
<comment type="caution">
    <text evidence="2">The sequence shown here is derived from an EMBL/GenBank/DDBJ whole genome shotgun (WGS) entry which is preliminary data.</text>
</comment>
<feature type="transmembrane region" description="Helical" evidence="1">
    <location>
        <begin position="21"/>
        <end position="41"/>
    </location>
</feature>
<proteinExistence type="predicted"/>
<reference evidence="2 3" key="1">
    <citation type="submission" date="2014-05" db="EMBL/GenBank/DDBJ databases">
        <authorList>
            <person name="Sibley D."/>
            <person name="Venepally P."/>
            <person name="Karamycheva S."/>
            <person name="Hadjithomas M."/>
            <person name="Khan A."/>
            <person name="Brunk B."/>
            <person name="Roos D."/>
            <person name="Caler E."/>
            <person name="Lorenzi H."/>
        </authorList>
    </citation>
    <scope>NUCLEOTIDE SEQUENCE [LARGE SCALE GENOMIC DNA]</scope>
    <source>
        <strain evidence="2 3">RUB</strain>
    </source>
</reference>
<accession>A0A086M438</accession>
<keyword evidence="1" id="KW-1133">Transmembrane helix</keyword>
<dbReference type="Proteomes" id="UP000028834">
    <property type="component" value="Unassembled WGS sequence"/>
</dbReference>
<evidence type="ECO:0000313" key="2">
    <source>
        <dbReference type="EMBL" id="KFG63656.1"/>
    </source>
</evidence>
<organism evidence="2 3">
    <name type="scientific">Toxoplasma gondii RUB</name>
    <dbReference type="NCBI Taxonomy" id="935652"/>
    <lineage>
        <taxon>Eukaryota</taxon>
        <taxon>Sar</taxon>
        <taxon>Alveolata</taxon>
        <taxon>Apicomplexa</taxon>
        <taxon>Conoidasida</taxon>
        <taxon>Coccidia</taxon>
        <taxon>Eucoccidiorida</taxon>
        <taxon>Eimeriorina</taxon>
        <taxon>Sarcocystidae</taxon>
        <taxon>Toxoplasma</taxon>
    </lineage>
</organism>
<gene>
    <name evidence="2" type="ORF">TGRUB_429890</name>
</gene>
<keyword evidence="1" id="KW-0472">Membrane</keyword>
<protein>
    <submittedName>
        <fullName evidence="2">Putative transmembrane protein</fullName>
    </submittedName>
</protein>